<keyword evidence="1" id="KW-0812">Transmembrane</keyword>
<evidence type="ECO:0000313" key="2">
    <source>
        <dbReference type="EMBL" id="CAH1582965.1"/>
    </source>
</evidence>
<dbReference type="AlphaFoldDB" id="A0AAU9QIB1"/>
<evidence type="ECO:0000256" key="1">
    <source>
        <dbReference type="SAM" id="Phobius"/>
    </source>
</evidence>
<reference evidence="2" key="1">
    <citation type="submission" date="2022-01" db="EMBL/GenBank/DDBJ databases">
        <authorList>
            <person name="Lagorce A."/>
        </authorList>
    </citation>
    <scope>NUCLEOTIDE SEQUENCE</scope>
    <source>
        <strain evidence="2">Th15_F1_A12</strain>
    </source>
</reference>
<accession>A0AAU9QIB1</accession>
<gene>
    <name evidence="2" type="ORF">THF1A12_190041</name>
</gene>
<dbReference type="Proteomes" id="UP001295462">
    <property type="component" value="Unassembled WGS sequence"/>
</dbReference>
<protein>
    <submittedName>
        <fullName evidence="2">Uncharacterized protein</fullName>
    </submittedName>
</protein>
<keyword evidence="1" id="KW-0472">Membrane</keyword>
<keyword evidence="1" id="KW-1133">Transmembrane helix</keyword>
<organism evidence="2 3">
    <name type="scientific">Vibrio jasicida</name>
    <dbReference type="NCBI Taxonomy" id="766224"/>
    <lineage>
        <taxon>Bacteria</taxon>
        <taxon>Pseudomonadati</taxon>
        <taxon>Pseudomonadota</taxon>
        <taxon>Gammaproteobacteria</taxon>
        <taxon>Vibrionales</taxon>
        <taxon>Vibrionaceae</taxon>
        <taxon>Vibrio</taxon>
    </lineage>
</organism>
<name>A0AAU9QIB1_9VIBR</name>
<dbReference type="EMBL" id="CAKMUD010000071">
    <property type="protein sequence ID" value="CAH1582965.1"/>
    <property type="molecule type" value="Genomic_DNA"/>
</dbReference>
<evidence type="ECO:0000313" key="3">
    <source>
        <dbReference type="Proteomes" id="UP001295462"/>
    </source>
</evidence>
<comment type="caution">
    <text evidence="2">The sequence shown here is derived from an EMBL/GenBank/DDBJ whole genome shotgun (WGS) entry which is preliminary data.</text>
</comment>
<proteinExistence type="predicted"/>
<feature type="transmembrane region" description="Helical" evidence="1">
    <location>
        <begin position="6"/>
        <end position="24"/>
    </location>
</feature>
<sequence>MTGLIPKSLISGFLGIVMLIHMIFQSKFKAALIDAAFFMTFEH</sequence>